<dbReference type="PRINTS" id="PR00032">
    <property type="entry name" value="HTHARAC"/>
</dbReference>
<dbReference type="PROSITE" id="PS00041">
    <property type="entry name" value="HTH_ARAC_FAMILY_1"/>
    <property type="match status" value="1"/>
</dbReference>
<dbReference type="InterPro" id="IPR014710">
    <property type="entry name" value="RmlC-like_jellyroll"/>
</dbReference>
<protein>
    <submittedName>
        <fullName evidence="5">HTH-type transcriptional activator RhaS</fullName>
    </submittedName>
</protein>
<evidence type="ECO:0000256" key="3">
    <source>
        <dbReference type="ARBA" id="ARBA00023163"/>
    </source>
</evidence>
<dbReference type="PANTHER" id="PTHR43280">
    <property type="entry name" value="ARAC-FAMILY TRANSCRIPTIONAL REGULATOR"/>
    <property type="match status" value="1"/>
</dbReference>
<gene>
    <name evidence="5" type="primary">rhaS_7</name>
    <name evidence="5" type="ORF">CBLFYP116_04081</name>
</gene>
<dbReference type="InterPro" id="IPR018062">
    <property type="entry name" value="HTH_AraC-typ_CS"/>
</dbReference>
<dbReference type="Pfam" id="PF12833">
    <property type="entry name" value="HTH_18"/>
    <property type="match status" value="1"/>
</dbReference>
<sequence>MEDFWIKHRYDSCNYQLHHHYEYTYQVLFLLSGRIMYQVGDKEYEVTKGGFIILNTLEEHTLKVLDYPYERYIFQISPTFFQNEVKYPEIISVFTRRPADFSHLLTLAEPAWNYIYELIVEMEREYLGKRAYWEMYVGADLRKMFITIFRECADVLSTMKMSSASEIAYKVINYLEHHYTEDVSLDSISTALFLNKNYVAHVFKDETGYSPMYYMNSLRMSRAKALLMETNESVSDIAVKCGYTDFTHFSKQFKKYTGFSPRRFRLSEMENRDSNKVNPKIGEN</sequence>
<dbReference type="PANTHER" id="PTHR43280:SF2">
    <property type="entry name" value="HTH-TYPE TRANSCRIPTIONAL REGULATOR EXSA"/>
    <property type="match status" value="1"/>
</dbReference>
<keyword evidence="1" id="KW-0805">Transcription regulation</keyword>
<keyword evidence="2" id="KW-0238">DNA-binding</keyword>
<feature type="domain" description="HTH araC/xylS-type" evidence="4">
    <location>
        <begin position="169"/>
        <end position="267"/>
    </location>
</feature>
<evidence type="ECO:0000256" key="2">
    <source>
        <dbReference type="ARBA" id="ARBA00023125"/>
    </source>
</evidence>
<dbReference type="SUPFAM" id="SSF51215">
    <property type="entry name" value="Regulatory protein AraC"/>
    <property type="match status" value="1"/>
</dbReference>
<dbReference type="InterPro" id="IPR020449">
    <property type="entry name" value="Tscrpt_reg_AraC-type_HTH"/>
</dbReference>
<dbReference type="InterPro" id="IPR009057">
    <property type="entry name" value="Homeodomain-like_sf"/>
</dbReference>
<dbReference type="SUPFAM" id="SSF46689">
    <property type="entry name" value="Homeodomain-like"/>
    <property type="match status" value="2"/>
</dbReference>
<dbReference type="InterPro" id="IPR003313">
    <property type="entry name" value="AraC-bd"/>
</dbReference>
<reference evidence="5" key="1">
    <citation type="submission" date="2019-11" db="EMBL/GenBank/DDBJ databases">
        <authorList>
            <person name="Feng L."/>
        </authorList>
    </citation>
    <scope>NUCLEOTIDE SEQUENCE</scope>
    <source>
        <strain evidence="5">CbolteaeLFYP116</strain>
    </source>
</reference>
<proteinExistence type="predicted"/>
<dbReference type="Pfam" id="PF02311">
    <property type="entry name" value="AraC_binding"/>
    <property type="match status" value="1"/>
</dbReference>
<dbReference type="EMBL" id="CACRTF010000017">
    <property type="protein sequence ID" value="VYT46274.1"/>
    <property type="molecule type" value="Genomic_DNA"/>
</dbReference>
<dbReference type="InterPro" id="IPR037923">
    <property type="entry name" value="HTH-like"/>
</dbReference>
<name>A0A6N2WWL3_9FIRM</name>
<accession>A0A6N2WWL3</accession>
<keyword evidence="3" id="KW-0804">Transcription</keyword>
<dbReference type="AlphaFoldDB" id="A0A6N2WWL3"/>
<dbReference type="RefSeq" id="WP_181969981.1">
    <property type="nucleotide sequence ID" value="NZ_CP094684.1"/>
</dbReference>
<dbReference type="SMART" id="SM00342">
    <property type="entry name" value="HTH_ARAC"/>
    <property type="match status" value="1"/>
</dbReference>
<organism evidence="5">
    <name type="scientific">Enterocloster bolteae</name>
    <dbReference type="NCBI Taxonomy" id="208479"/>
    <lineage>
        <taxon>Bacteria</taxon>
        <taxon>Bacillati</taxon>
        <taxon>Bacillota</taxon>
        <taxon>Clostridia</taxon>
        <taxon>Lachnospirales</taxon>
        <taxon>Lachnospiraceae</taxon>
        <taxon>Enterocloster</taxon>
    </lineage>
</organism>
<dbReference type="Gene3D" id="1.10.10.60">
    <property type="entry name" value="Homeodomain-like"/>
    <property type="match status" value="2"/>
</dbReference>
<dbReference type="InterPro" id="IPR018060">
    <property type="entry name" value="HTH_AraC"/>
</dbReference>
<evidence type="ECO:0000313" key="5">
    <source>
        <dbReference type="EMBL" id="VYT46274.1"/>
    </source>
</evidence>
<evidence type="ECO:0000259" key="4">
    <source>
        <dbReference type="PROSITE" id="PS01124"/>
    </source>
</evidence>
<dbReference type="GO" id="GO:0003700">
    <property type="term" value="F:DNA-binding transcription factor activity"/>
    <property type="evidence" value="ECO:0007669"/>
    <property type="project" value="InterPro"/>
</dbReference>
<dbReference type="Gene3D" id="2.60.120.10">
    <property type="entry name" value="Jelly Rolls"/>
    <property type="match status" value="1"/>
</dbReference>
<evidence type="ECO:0000256" key="1">
    <source>
        <dbReference type="ARBA" id="ARBA00023015"/>
    </source>
</evidence>
<dbReference type="PROSITE" id="PS01124">
    <property type="entry name" value="HTH_ARAC_FAMILY_2"/>
    <property type="match status" value="1"/>
</dbReference>
<dbReference type="GO" id="GO:0043565">
    <property type="term" value="F:sequence-specific DNA binding"/>
    <property type="evidence" value="ECO:0007669"/>
    <property type="project" value="InterPro"/>
</dbReference>